<dbReference type="EMBL" id="CP089277">
    <property type="protein sequence ID" value="USP78620.1"/>
    <property type="molecule type" value="Genomic_DNA"/>
</dbReference>
<dbReference type="Proteomes" id="UP001056012">
    <property type="component" value="Chromosome 4"/>
</dbReference>
<feature type="region of interest" description="Disordered" evidence="1">
    <location>
        <begin position="1"/>
        <end position="72"/>
    </location>
</feature>
<evidence type="ECO:0000313" key="3">
    <source>
        <dbReference type="EMBL" id="USP78620.1"/>
    </source>
</evidence>
<dbReference type="OrthoDB" id="273345at2759"/>
<dbReference type="VEuPathDB" id="FungiDB:yc1106_05894"/>
<feature type="compositionally biased region" description="Low complexity" evidence="1">
    <location>
        <begin position="30"/>
        <end position="42"/>
    </location>
</feature>
<evidence type="ECO:0000313" key="4">
    <source>
        <dbReference type="Proteomes" id="UP001056012"/>
    </source>
</evidence>
<gene>
    <name evidence="3" type="ORF">yc1106_05894</name>
</gene>
<proteinExistence type="predicted"/>
<keyword evidence="4" id="KW-1185">Reference proteome</keyword>
<name>A0A9Q8ZBD5_CURCL</name>
<dbReference type="PANTHER" id="PTHR11538">
    <property type="entry name" value="PHENYLALANYL-TRNA SYNTHETASE"/>
    <property type="match status" value="1"/>
</dbReference>
<feature type="compositionally biased region" description="Basic residues" evidence="1">
    <location>
        <begin position="1"/>
        <end position="12"/>
    </location>
</feature>
<organism evidence="3 4">
    <name type="scientific">Curvularia clavata</name>
    <dbReference type="NCBI Taxonomy" id="95742"/>
    <lineage>
        <taxon>Eukaryota</taxon>
        <taxon>Fungi</taxon>
        <taxon>Dikarya</taxon>
        <taxon>Ascomycota</taxon>
        <taxon>Pezizomycotina</taxon>
        <taxon>Dothideomycetes</taxon>
        <taxon>Pleosporomycetidae</taxon>
        <taxon>Pleosporales</taxon>
        <taxon>Pleosporineae</taxon>
        <taxon>Pleosporaceae</taxon>
        <taxon>Curvularia</taxon>
    </lineage>
</organism>
<dbReference type="AlphaFoldDB" id="A0A9Q8ZBD5"/>
<feature type="domain" description="25S rRNA (uridine-N(3))-methyltransferase BMT5-like" evidence="2">
    <location>
        <begin position="85"/>
        <end position="302"/>
    </location>
</feature>
<feature type="region of interest" description="Disordered" evidence="1">
    <location>
        <begin position="216"/>
        <end position="246"/>
    </location>
</feature>
<dbReference type="Pfam" id="PF10354">
    <property type="entry name" value="BMT5-like"/>
    <property type="match status" value="1"/>
</dbReference>
<feature type="compositionally biased region" description="Acidic residues" evidence="1">
    <location>
        <begin position="372"/>
        <end position="393"/>
    </location>
</feature>
<sequence length="393" mass="44506">MSKTKTKRARRELKREGERKIAAHHRKAAAKAAETKQAATKQPTKKKQKMNTGTAKDAPPAIKPAHNQPSQRKHAIPFGEYDHILLVGEGDFSFTRSLAIEHGCANVTATSYDSLEDVQTKYPTFGSISSELANLTPPVPLFHSIDATKLSSYKQLRCKREDDNEEGWDIITFMFPHTGGLSTDVNRQVRANQALLVEFFKSCLDTKDPKRRLQILQHQKENENRKKKRKRGEDDNEAASQQVQKQPIKPFLRMGGRIIVTLFEGEPYTLWNIRDLARHTGLRVVESWKFDWEQYPGYHHVRTLGALEGGGGWKGEDREARMYVFEKIPLVADSDEEKEMERQAKVARGGRLPSQKEAMKKAMEEAGAGAETGDEEEEDVEDDDDSDDDESEG</sequence>
<evidence type="ECO:0000256" key="1">
    <source>
        <dbReference type="SAM" id="MobiDB-lite"/>
    </source>
</evidence>
<evidence type="ECO:0000259" key="2">
    <source>
        <dbReference type="Pfam" id="PF10354"/>
    </source>
</evidence>
<reference evidence="3" key="1">
    <citation type="submission" date="2021-12" db="EMBL/GenBank/DDBJ databases">
        <title>Curvularia clavata genome.</title>
        <authorList>
            <person name="Cao Y."/>
        </authorList>
    </citation>
    <scope>NUCLEOTIDE SEQUENCE</scope>
    <source>
        <strain evidence="3">Yc1106</strain>
    </source>
</reference>
<accession>A0A9Q8ZBD5</accession>
<dbReference type="PANTHER" id="PTHR11538:SF26">
    <property type="entry name" value="FERREDOXIN-FOLD ANTICODON-BINDING DOMAIN-CONTAINING PROTEIN 1"/>
    <property type="match status" value="1"/>
</dbReference>
<protein>
    <recommendedName>
        <fullName evidence="2">25S rRNA (uridine-N(3))-methyltransferase BMT5-like domain-containing protein</fullName>
    </recommendedName>
</protein>
<feature type="region of interest" description="Disordered" evidence="1">
    <location>
        <begin position="335"/>
        <end position="393"/>
    </location>
</feature>
<dbReference type="GO" id="GO:0070042">
    <property type="term" value="F:rRNA (uridine-N3-)-methyltransferase activity"/>
    <property type="evidence" value="ECO:0007669"/>
    <property type="project" value="InterPro"/>
</dbReference>
<dbReference type="GO" id="GO:0070475">
    <property type="term" value="P:rRNA base methylation"/>
    <property type="evidence" value="ECO:0007669"/>
    <property type="project" value="InterPro"/>
</dbReference>
<dbReference type="InterPro" id="IPR019446">
    <property type="entry name" value="BMT5-like"/>
</dbReference>
<dbReference type="GO" id="GO:0005737">
    <property type="term" value="C:cytoplasm"/>
    <property type="evidence" value="ECO:0007669"/>
    <property type="project" value="TreeGrafter"/>
</dbReference>